<reference evidence="2 3" key="1">
    <citation type="journal article" date="2018" name="Sci. Rep.">
        <title>Comparative genomics provides insights into the lifestyle and reveals functional heterogeneity of dark septate endophytic fungi.</title>
        <authorList>
            <person name="Knapp D.G."/>
            <person name="Nemeth J.B."/>
            <person name="Barry K."/>
            <person name="Hainaut M."/>
            <person name="Henrissat B."/>
            <person name="Johnson J."/>
            <person name="Kuo A."/>
            <person name="Lim J.H.P."/>
            <person name="Lipzen A."/>
            <person name="Nolan M."/>
            <person name="Ohm R.A."/>
            <person name="Tamas L."/>
            <person name="Grigoriev I.V."/>
            <person name="Spatafora J.W."/>
            <person name="Nagy L.G."/>
            <person name="Kovacs G.M."/>
        </authorList>
    </citation>
    <scope>NUCLEOTIDE SEQUENCE [LARGE SCALE GENOMIC DNA]</scope>
    <source>
        <strain evidence="2 3">DSE2036</strain>
    </source>
</reference>
<dbReference type="OrthoDB" id="10566307at2759"/>
<feature type="region of interest" description="Disordered" evidence="1">
    <location>
        <begin position="227"/>
        <end position="259"/>
    </location>
</feature>
<feature type="compositionally biased region" description="Pro residues" evidence="1">
    <location>
        <begin position="47"/>
        <end position="65"/>
    </location>
</feature>
<name>A0A2V1D4F6_9PLEO</name>
<evidence type="ECO:0000313" key="2">
    <source>
        <dbReference type="EMBL" id="PVH92875.1"/>
    </source>
</evidence>
<feature type="compositionally biased region" description="Basic and acidic residues" evidence="1">
    <location>
        <begin position="248"/>
        <end position="259"/>
    </location>
</feature>
<sequence length="259" mass="28556">MSILRDHEKEVDRGTTLIRAVHPMTPENDEDDTPRASRSHTPYSGTPTPPHLEIPEIVEPPVPNPSPEPGLFGYGYAYPYAMPPPRWRNYEACQRASLPIRSSQASPRPAATVSITGNYEYYKHAMQSGIIPTPSTEPKTGNYEACKRGHPVSPLPSSPALRPQYRTYVPHATLGSELDIAACVDRLEGIASQAEAQYSQENQRRMWHVAALGIGVRKVGDTFGFSSTGASRSVTPVGWPQGGITGRKRPEETDVRERR</sequence>
<dbReference type="Proteomes" id="UP000244855">
    <property type="component" value="Unassembled WGS sequence"/>
</dbReference>
<feature type="region of interest" description="Disordered" evidence="1">
    <location>
        <begin position="1"/>
        <end position="65"/>
    </location>
</feature>
<dbReference type="EMBL" id="KZ805637">
    <property type="protein sequence ID" value="PVH92875.1"/>
    <property type="molecule type" value="Genomic_DNA"/>
</dbReference>
<gene>
    <name evidence="2" type="ORF">DM02DRAFT_635016</name>
</gene>
<keyword evidence="3" id="KW-1185">Reference proteome</keyword>
<organism evidence="2 3">
    <name type="scientific">Periconia macrospinosa</name>
    <dbReference type="NCBI Taxonomy" id="97972"/>
    <lineage>
        <taxon>Eukaryota</taxon>
        <taxon>Fungi</taxon>
        <taxon>Dikarya</taxon>
        <taxon>Ascomycota</taxon>
        <taxon>Pezizomycotina</taxon>
        <taxon>Dothideomycetes</taxon>
        <taxon>Pleosporomycetidae</taxon>
        <taxon>Pleosporales</taxon>
        <taxon>Massarineae</taxon>
        <taxon>Periconiaceae</taxon>
        <taxon>Periconia</taxon>
    </lineage>
</organism>
<feature type="compositionally biased region" description="Basic and acidic residues" evidence="1">
    <location>
        <begin position="1"/>
        <end position="13"/>
    </location>
</feature>
<dbReference type="AlphaFoldDB" id="A0A2V1D4F6"/>
<accession>A0A2V1D4F6</accession>
<protein>
    <submittedName>
        <fullName evidence="2">Uncharacterized protein</fullName>
    </submittedName>
</protein>
<evidence type="ECO:0000256" key="1">
    <source>
        <dbReference type="SAM" id="MobiDB-lite"/>
    </source>
</evidence>
<proteinExistence type="predicted"/>
<evidence type="ECO:0000313" key="3">
    <source>
        <dbReference type="Proteomes" id="UP000244855"/>
    </source>
</evidence>